<dbReference type="EMBL" id="JAGVWE010000002">
    <property type="protein sequence ID" value="MBS3062637.1"/>
    <property type="molecule type" value="Genomic_DNA"/>
</dbReference>
<dbReference type="Proteomes" id="UP000678237">
    <property type="component" value="Unassembled WGS sequence"/>
</dbReference>
<gene>
    <name evidence="1" type="ORF">J4203_02085</name>
</gene>
<comment type="caution">
    <text evidence="1">The sequence shown here is derived from an EMBL/GenBank/DDBJ whole genome shotgun (WGS) entry which is preliminary data.</text>
</comment>
<dbReference type="AlphaFoldDB" id="A0A8T4L7J8"/>
<accession>A0A8T4L7J8</accession>
<sequence>MDSKKLLVVAGLGVVLGALLSLVALNFYGNNLVVSGMVSPYSRGMTPEMTKMMAGMMGSGAGSGMGEGMGSMMQGMMGSGAKGMNLEAVKKMDFSTALEEAKKAGLTEAQLKEKGEALMEAMMGKEMHEEMEQTTPQAMHELMELRMGLMTSGYVGMGMGSGSGMCPMCAAMMGKGGMGAGMDSMTGGNKMDSGMAAAPAKEDTTQ</sequence>
<proteinExistence type="predicted"/>
<protein>
    <submittedName>
        <fullName evidence="1">Uncharacterized protein</fullName>
    </submittedName>
</protein>
<evidence type="ECO:0000313" key="2">
    <source>
        <dbReference type="Proteomes" id="UP000678237"/>
    </source>
</evidence>
<evidence type="ECO:0000313" key="1">
    <source>
        <dbReference type="EMBL" id="MBS3062637.1"/>
    </source>
</evidence>
<reference evidence="1" key="1">
    <citation type="submission" date="2021-03" db="EMBL/GenBank/DDBJ databases">
        <authorList>
            <person name="Jaffe A."/>
        </authorList>
    </citation>
    <scope>NUCLEOTIDE SEQUENCE</scope>
    <source>
        <strain evidence="1">RIFCSPLOWO2_01_FULL_58_19</strain>
    </source>
</reference>
<organism evidence="1 2">
    <name type="scientific">Candidatus Iainarchaeum sp</name>
    <dbReference type="NCBI Taxonomy" id="3101447"/>
    <lineage>
        <taxon>Archaea</taxon>
        <taxon>Candidatus Iainarchaeota</taxon>
        <taxon>Candidatus Iainarchaeia</taxon>
        <taxon>Candidatus Iainarchaeales</taxon>
        <taxon>Candidatus Iainarchaeaceae</taxon>
        <taxon>Candidatus Iainarchaeum</taxon>
    </lineage>
</organism>
<reference evidence="1" key="2">
    <citation type="submission" date="2021-05" db="EMBL/GenBank/DDBJ databases">
        <title>Protein family content uncovers lineage relationships and bacterial pathway maintenance mechanisms in DPANN archaea.</title>
        <authorList>
            <person name="Castelle C.J."/>
            <person name="Meheust R."/>
            <person name="Jaffe A.L."/>
            <person name="Seitz K."/>
            <person name="Gong X."/>
            <person name="Baker B.J."/>
            <person name="Banfield J.F."/>
        </authorList>
    </citation>
    <scope>NUCLEOTIDE SEQUENCE</scope>
    <source>
        <strain evidence="1">RIFCSPLOWO2_01_FULL_58_19</strain>
    </source>
</reference>
<name>A0A8T4L7J8_9ARCH</name>